<comment type="caution">
    <text evidence="1">The sequence shown here is derived from an EMBL/GenBank/DDBJ whole genome shotgun (WGS) entry which is preliminary data.</text>
</comment>
<dbReference type="Proteomes" id="UP000253934">
    <property type="component" value="Unassembled WGS sequence"/>
</dbReference>
<reference evidence="1" key="1">
    <citation type="submission" date="2018-04" db="EMBL/GenBank/DDBJ databases">
        <title>Draft genome sequence of the Candidatus Spirobacillus cienkowskii, a pathogen of freshwater Daphnia species, reconstructed from hemolymph metagenomic reads.</title>
        <authorList>
            <person name="Bresciani L."/>
            <person name="Lemos L.N."/>
            <person name="Wale N."/>
            <person name="Lin J.Y."/>
            <person name="Fernandes G.R."/>
            <person name="Duffy M.A."/>
            <person name="Rodrigues J.M."/>
        </authorList>
    </citation>
    <scope>NUCLEOTIDE SEQUENCE [LARGE SCALE GENOMIC DNA]</scope>
    <source>
        <strain evidence="1">Binning01</strain>
    </source>
</reference>
<dbReference type="EMBL" id="QOVW01000001">
    <property type="protein sequence ID" value="RDB37371.1"/>
    <property type="molecule type" value="Genomic_DNA"/>
</dbReference>
<accession>A0A369KRV8</accession>
<evidence type="ECO:0000313" key="2">
    <source>
        <dbReference type="Proteomes" id="UP000253934"/>
    </source>
</evidence>
<dbReference type="AlphaFoldDB" id="A0A369KRV8"/>
<keyword evidence="2" id="KW-1185">Reference proteome</keyword>
<proteinExistence type="predicted"/>
<evidence type="ECO:0000313" key="1">
    <source>
        <dbReference type="EMBL" id="RDB37371.1"/>
    </source>
</evidence>
<organism evidence="1 2">
    <name type="scientific">Spirobacillus cienkowskii</name>
    <dbReference type="NCBI Taxonomy" id="495820"/>
    <lineage>
        <taxon>Bacteria</taxon>
        <taxon>Pseudomonadati</taxon>
        <taxon>Bdellovibrionota</taxon>
        <taxon>Oligoflexia</taxon>
        <taxon>Silvanigrellales</taxon>
        <taxon>Spirobacillus</taxon>
    </lineage>
</organism>
<gene>
    <name evidence="1" type="ORF">DCC88_00150</name>
</gene>
<sequence length="265" mass="30866">MEKTNYFKLSFYLSAKIGIQRALILQCIIDYLDCVKITEKKMLNISIKEIAEKLNGNLSERYIERSLNLFIRDKWIISESSNKKYFDIKSKYSLNIKKINEALKDWESTKTNKQDSNNKELTKYNDKNKKNFSSDKKTSHLLKIGIETYVKAYETRYKAKFLDFATLTRCIKQIIKKMGSSFSEQNLIDCINCYLRSQNSWHITKNHSSLYLAADIQGIFATVQNNQQIKTQTQAFKADISQSIDSNIINAINSLKNENDEILEI</sequence>
<protein>
    <submittedName>
        <fullName evidence="1">Uncharacterized protein</fullName>
    </submittedName>
</protein>
<name>A0A369KRV8_9BACT</name>